<evidence type="ECO:0000313" key="5">
    <source>
        <dbReference type="EMBL" id="JAT01071.1"/>
    </source>
</evidence>
<evidence type="ECO:0000256" key="3">
    <source>
        <dbReference type="SAM" id="MobiDB-lite"/>
    </source>
</evidence>
<feature type="region of interest" description="Disordered" evidence="3">
    <location>
        <begin position="194"/>
        <end position="219"/>
    </location>
</feature>
<dbReference type="GO" id="GO:0000981">
    <property type="term" value="F:DNA-binding transcription factor activity, RNA polymerase II-specific"/>
    <property type="evidence" value="ECO:0007669"/>
    <property type="project" value="TreeGrafter"/>
</dbReference>
<organism evidence="5">
    <name type="scientific">Homalodisca liturata</name>
    <dbReference type="NCBI Taxonomy" id="320908"/>
    <lineage>
        <taxon>Eukaryota</taxon>
        <taxon>Metazoa</taxon>
        <taxon>Ecdysozoa</taxon>
        <taxon>Arthropoda</taxon>
        <taxon>Hexapoda</taxon>
        <taxon>Insecta</taxon>
        <taxon>Pterygota</taxon>
        <taxon>Neoptera</taxon>
        <taxon>Paraneoptera</taxon>
        <taxon>Hemiptera</taxon>
        <taxon>Auchenorrhyncha</taxon>
        <taxon>Membracoidea</taxon>
        <taxon>Cicadellidae</taxon>
        <taxon>Cicadellinae</taxon>
        <taxon>Proconiini</taxon>
        <taxon>Homalodisca</taxon>
    </lineage>
</organism>
<feature type="compositionally biased region" description="Basic and acidic residues" evidence="3">
    <location>
        <begin position="194"/>
        <end position="212"/>
    </location>
</feature>
<protein>
    <recommendedName>
        <fullName evidence="4">Pre-mRNA splicing factor component Cdc5p/Cef1 C-terminal domain-containing protein</fullName>
    </recommendedName>
</protein>
<evidence type="ECO:0000256" key="1">
    <source>
        <dbReference type="ARBA" id="ARBA00023125"/>
    </source>
</evidence>
<dbReference type="EMBL" id="GECU01006636">
    <property type="protein sequence ID" value="JAT01071.1"/>
    <property type="molecule type" value="Transcribed_RNA"/>
</dbReference>
<sequence length="219" mass="25697">MITMLHYDALHNPLETKRQANVLSQAHHMAYLEQKPYQTFTPQELTKAEELLKKEMDTVKQGMGHGDLSIESFTQVWEECLGQVLFLANQNRYTRANLASKKDRLESLEKRLEQNRSHMTKEAKRAAKMERKIKIITGGYQTRAQGVIKQLQDMHDQIEQARMELSTFKFLKEQEEAAIPRRIESLTEDVSRQMERERQLQKKYGELQRISEESNMSKA</sequence>
<gene>
    <name evidence="5" type="ORF">g.21233</name>
</gene>
<reference evidence="5" key="1">
    <citation type="submission" date="2015-11" db="EMBL/GenBank/DDBJ databases">
        <title>De novo transcriptome assembly of four potential Pierce s Disease insect vectors from Arizona vineyards.</title>
        <authorList>
            <person name="Tassone E.E."/>
        </authorList>
    </citation>
    <scope>NUCLEOTIDE SEQUENCE</scope>
</reference>
<dbReference type="AlphaFoldDB" id="A0A1B6JPC5"/>
<dbReference type="GO" id="GO:0000977">
    <property type="term" value="F:RNA polymerase II transcription regulatory region sequence-specific DNA binding"/>
    <property type="evidence" value="ECO:0007669"/>
    <property type="project" value="TreeGrafter"/>
</dbReference>
<dbReference type="Pfam" id="PF11831">
    <property type="entry name" value="Myb_Cef"/>
    <property type="match status" value="1"/>
</dbReference>
<accession>A0A1B6JPC5</accession>
<dbReference type="InterPro" id="IPR047242">
    <property type="entry name" value="CDC5L/Cef1"/>
</dbReference>
<evidence type="ECO:0000256" key="2">
    <source>
        <dbReference type="ARBA" id="ARBA00023242"/>
    </source>
</evidence>
<name>A0A1B6JPC5_9HEMI</name>
<proteinExistence type="predicted"/>
<keyword evidence="2" id="KW-0539">Nucleus</keyword>
<dbReference type="GO" id="GO:0000974">
    <property type="term" value="C:Prp19 complex"/>
    <property type="evidence" value="ECO:0007669"/>
    <property type="project" value="InterPro"/>
</dbReference>
<dbReference type="PANTHER" id="PTHR45885:SF1">
    <property type="entry name" value="CELL DIVISION CYCLE 5-LIKE PROTEIN"/>
    <property type="match status" value="1"/>
</dbReference>
<feature type="domain" description="Pre-mRNA splicing factor component Cdc5p/Cef1 C-terminal" evidence="4">
    <location>
        <begin position="1"/>
        <end position="70"/>
    </location>
</feature>
<evidence type="ECO:0000259" key="4">
    <source>
        <dbReference type="Pfam" id="PF11831"/>
    </source>
</evidence>
<dbReference type="GO" id="GO:0000398">
    <property type="term" value="P:mRNA splicing, via spliceosome"/>
    <property type="evidence" value="ECO:0007669"/>
    <property type="project" value="InterPro"/>
</dbReference>
<dbReference type="InterPro" id="IPR021786">
    <property type="entry name" value="Cdc5p/Cef1_C"/>
</dbReference>
<dbReference type="GO" id="GO:0005681">
    <property type="term" value="C:spliceosomal complex"/>
    <property type="evidence" value="ECO:0007669"/>
    <property type="project" value="TreeGrafter"/>
</dbReference>
<dbReference type="PANTHER" id="PTHR45885">
    <property type="entry name" value="CELL DIVISION CYCLE 5-LIKE PROTEIN"/>
    <property type="match status" value="1"/>
</dbReference>
<keyword evidence="1" id="KW-0238">DNA-binding</keyword>